<dbReference type="Proteomes" id="UP001165584">
    <property type="component" value="Unassembled WGS sequence"/>
</dbReference>
<organism evidence="1 2">
    <name type="scientific">Herbiconiux aconitum</name>
    <dbReference type="NCBI Taxonomy" id="2970913"/>
    <lineage>
        <taxon>Bacteria</taxon>
        <taxon>Bacillati</taxon>
        <taxon>Actinomycetota</taxon>
        <taxon>Actinomycetes</taxon>
        <taxon>Micrococcales</taxon>
        <taxon>Microbacteriaceae</taxon>
        <taxon>Herbiconiux</taxon>
    </lineage>
</organism>
<name>A0ABT2GPH9_9MICO</name>
<protein>
    <submittedName>
        <fullName evidence="1">Uncharacterized protein</fullName>
    </submittedName>
</protein>
<comment type="caution">
    <text evidence="1">The sequence shown here is derived from an EMBL/GenBank/DDBJ whole genome shotgun (WGS) entry which is preliminary data.</text>
</comment>
<accession>A0ABT2GPH9</accession>
<dbReference type="EMBL" id="JANLCM010000001">
    <property type="protein sequence ID" value="MCS5718132.1"/>
    <property type="molecule type" value="Genomic_DNA"/>
</dbReference>
<sequence length="239" mass="26516">MATLLERIMDAHGGSRWNEVDQISATRHFGGAFWALKGVAGIADEGRFTVDLKREHSQLYSFGDAGLHTDFTPGRVAIVRSDGSVVEELAHPRASFDGHELSTPWNTLHLAYFTGYAMWTYNTEPQSFTLEGVVTEEIGAWTEEDGQVWDRLEVTYPSSLSTHTPVQIVYADSDGVLRRRDYTVDIAGGSPAVEYMTGQADFDGLLLPKHREIFVRDEAGRAVPEPLLVSIDIDDVSVR</sequence>
<keyword evidence="2" id="KW-1185">Reference proteome</keyword>
<proteinExistence type="predicted"/>
<evidence type="ECO:0000313" key="2">
    <source>
        <dbReference type="Proteomes" id="UP001165584"/>
    </source>
</evidence>
<dbReference type="RefSeq" id="WP_259506869.1">
    <property type="nucleotide sequence ID" value="NZ_JANLCM010000001.1"/>
</dbReference>
<gene>
    <name evidence="1" type="ORF">N1027_08280</name>
</gene>
<reference evidence="1" key="1">
    <citation type="submission" date="2022-08" db="EMBL/GenBank/DDBJ databases">
        <authorList>
            <person name="Deng Y."/>
            <person name="Han X.-F."/>
            <person name="Zhang Y.-Q."/>
        </authorList>
    </citation>
    <scope>NUCLEOTIDE SEQUENCE</scope>
    <source>
        <strain evidence="1">CPCC 205763</strain>
    </source>
</reference>
<evidence type="ECO:0000313" key="1">
    <source>
        <dbReference type="EMBL" id="MCS5718132.1"/>
    </source>
</evidence>